<dbReference type="EMBL" id="KZ664550">
    <property type="protein sequence ID" value="PPS04782.1"/>
    <property type="molecule type" value="Genomic_DNA"/>
</dbReference>
<dbReference type="PANTHER" id="PTHR12802">
    <property type="entry name" value="SWI/SNF COMPLEX-RELATED"/>
    <property type="match status" value="1"/>
</dbReference>
<dbReference type="AlphaFoldDB" id="A0A2P5XN85"/>
<dbReference type="InterPro" id="IPR009057">
    <property type="entry name" value="Homeodomain-like_sf"/>
</dbReference>
<gene>
    <name evidence="11" type="ORF">GOBAR_AA15889</name>
</gene>
<dbReference type="Proteomes" id="UP000239757">
    <property type="component" value="Unassembled WGS sequence"/>
</dbReference>
<dbReference type="Gene3D" id="1.10.10.60">
    <property type="entry name" value="Homeodomain-like"/>
    <property type="match status" value="1"/>
</dbReference>
<name>A0A2P5XN85_GOSBA</name>
<evidence type="ECO:0000256" key="5">
    <source>
        <dbReference type="ARBA" id="ARBA00023242"/>
    </source>
</evidence>
<dbReference type="GO" id="GO:0003677">
    <property type="term" value="F:DNA binding"/>
    <property type="evidence" value="ECO:0007669"/>
    <property type="project" value="UniProtKB-KW"/>
</dbReference>
<dbReference type="Gene3D" id="3.40.50.10330">
    <property type="entry name" value="Probable inorganic polyphosphate/atp-NAD kinase, domain 1"/>
    <property type="match status" value="1"/>
</dbReference>
<dbReference type="PROSITE" id="PS51293">
    <property type="entry name" value="SANT"/>
    <property type="match status" value="1"/>
</dbReference>
<organism evidence="11 12">
    <name type="scientific">Gossypium barbadense</name>
    <name type="common">Sea Island cotton</name>
    <name type="synonym">Hibiscus barbadensis</name>
    <dbReference type="NCBI Taxonomy" id="3634"/>
    <lineage>
        <taxon>Eukaryota</taxon>
        <taxon>Viridiplantae</taxon>
        <taxon>Streptophyta</taxon>
        <taxon>Embryophyta</taxon>
        <taxon>Tracheophyta</taxon>
        <taxon>Spermatophyta</taxon>
        <taxon>Magnoliopsida</taxon>
        <taxon>eudicotyledons</taxon>
        <taxon>Gunneridae</taxon>
        <taxon>Pentapetalae</taxon>
        <taxon>rosids</taxon>
        <taxon>malvids</taxon>
        <taxon>Malvales</taxon>
        <taxon>Malvaceae</taxon>
        <taxon>Malvoideae</taxon>
        <taxon>Gossypium</taxon>
    </lineage>
</organism>
<evidence type="ECO:0008006" key="13">
    <source>
        <dbReference type="Google" id="ProtNLM"/>
    </source>
</evidence>
<dbReference type="PROSITE" id="PS50090">
    <property type="entry name" value="MYB_LIKE"/>
    <property type="match status" value="1"/>
</dbReference>
<dbReference type="InterPro" id="IPR017930">
    <property type="entry name" value="Myb_dom"/>
</dbReference>
<evidence type="ECO:0000256" key="3">
    <source>
        <dbReference type="ARBA" id="ARBA00023125"/>
    </source>
</evidence>
<dbReference type="GO" id="GO:0010468">
    <property type="term" value="P:regulation of gene expression"/>
    <property type="evidence" value="ECO:0007669"/>
    <property type="project" value="UniProtKB-ARBA"/>
</dbReference>
<dbReference type="Pfam" id="PF19279">
    <property type="entry name" value="YegS_C"/>
    <property type="match status" value="1"/>
</dbReference>
<dbReference type="Pfam" id="PF24904">
    <property type="entry name" value="RVE6"/>
    <property type="match status" value="1"/>
</dbReference>
<dbReference type="SMART" id="SM00717">
    <property type="entry name" value="SANT"/>
    <property type="match status" value="1"/>
</dbReference>
<dbReference type="CDD" id="cd00167">
    <property type="entry name" value="SANT"/>
    <property type="match status" value="1"/>
</dbReference>
<dbReference type="OrthoDB" id="336240at2759"/>
<dbReference type="Pfam" id="PF00781">
    <property type="entry name" value="DAGK_cat"/>
    <property type="match status" value="1"/>
</dbReference>
<dbReference type="GO" id="GO:0005634">
    <property type="term" value="C:nucleus"/>
    <property type="evidence" value="ECO:0007669"/>
    <property type="project" value="UniProtKB-SubCell"/>
</dbReference>
<keyword evidence="4" id="KW-0804">Transcription</keyword>
<dbReference type="FunFam" id="1.10.10.60:FF:000023">
    <property type="entry name" value="protein REVEILLE 6 isoform X1"/>
    <property type="match status" value="1"/>
</dbReference>
<keyword evidence="5" id="KW-0539">Nucleus</keyword>
<dbReference type="InterPro" id="IPR001206">
    <property type="entry name" value="Diacylglycerol_kinase_cat_dom"/>
</dbReference>
<reference evidence="11 12" key="1">
    <citation type="submission" date="2015-01" db="EMBL/GenBank/DDBJ databases">
        <title>Genome of allotetraploid Gossypium barbadense reveals genomic plasticity and fiber elongation in cotton evolution.</title>
        <authorList>
            <person name="Chen X."/>
            <person name="Liu X."/>
            <person name="Zhao B."/>
            <person name="Zheng H."/>
            <person name="Hu Y."/>
            <person name="Lu G."/>
            <person name="Yang C."/>
            <person name="Chen J."/>
            <person name="Shan C."/>
            <person name="Zhang L."/>
            <person name="Zhou Y."/>
            <person name="Wang L."/>
            <person name="Guo W."/>
            <person name="Bai Y."/>
            <person name="Ruan J."/>
            <person name="Shangguan X."/>
            <person name="Mao Y."/>
            <person name="Jiang J."/>
            <person name="Zhu Y."/>
            <person name="Lei J."/>
            <person name="Kang H."/>
            <person name="Chen S."/>
            <person name="He X."/>
            <person name="Wang R."/>
            <person name="Wang Y."/>
            <person name="Chen J."/>
            <person name="Wang L."/>
            <person name="Yu S."/>
            <person name="Wang B."/>
            <person name="Wei J."/>
            <person name="Song S."/>
            <person name="Lu X."/>
            <person name="Gao Z."/>
            <person name="Gu W."/>
            <person name="Deng X."/>
            <person name="Ma D."/>
            <person name="Wang S."/>
            <person name="Liang W."/>
            <person name="Fang L."/>
            <person name="Cai C."/>
            <person name="Zhu X."/>
            <person name="Zhou B."/>
            <person name="Zhang Y."/>
            <person name="Chen Z."/>
            <person name="Xu S."/>
            <person name="Zhu R."/>
            <person name="Wang S."/>
            <person name="Zhang T."/>
            <person name="Zhao G."/>
        </authorList>
    </citation>
    <scope>NUCLEOTIDE SEQUENCE [LARGE SCALE GENOMIC DNA]</scope>
    <source>
        <strain evidence="12">cv. Xinhai21</strain>
        <tissue evidence="11">Leaf</tissue>
    </source>
</reference>
<evidence type="ECO:0000259" key="9">
    <source>
        <dbReference type="PROSITE" id="PS51293"/>
    </source>
</evidence>
<dbReference type="InterPro" id="IPR001005">
    <property type="entry name" value="SANT/Myb"/>
</dbReference>
<dbReference type="GO" id="GO:0016301">
    <property type="term" value="F:kinase activity"/>
    <property type="evidence" value="ECO:0007669"/>
    <property type="project" value="InterPro"/>
</dbReference>
<evidence type="ECO:0000259" key="7">
    <source>
        <dbReference type="PROSITE" id="PS50090"/>
    </source>
</evidence>
<dbReference type="InterPro" id="IPR045540">
    <property type="entry name" value="YegS/DAGK_C"/>
</dbReference>
<feature type="domain" description="DAGKc" evidence="8">
    <location>
        <begin position="379"/>
        <end position="421"/>
    </location>
</feature>
<dbReference type="InterPro" id="IPR016064">
    <property type="entry name" value="NAD/diacylglycerol_kinase_sf"/>
</dbReference>
<proteinExistence type="predicted"/>
<evidence type="ECO:0000256" key="4">
    <source>
        <dbReference type="ARBA" id="ARBA00023163"/>
    </source>
</evidence>
<comment type="subcellular location">
    <subcellularLocation>
        <location evidence="1">Nucleus</location>
    </subcellularLocation>
</comment>
<accession>A0A2P5XN85</accession>
<dbReference type="NCBIfam" id="TIGR01557">
    <property type="entry name" value="myb_SHAQKYF"/>
    <property type="match status" value="1"/>
</dbReference>
<dbReference type="PANTHER" id="PTHR12802:SF167">
    <property type="entry name" value="PROTEIN REVEILLE 5"/>
    <property type="match status" value="1"/>
</dbReference>
<dbReference type="Pfam" id="PF00249">
    <property type="entry name" value="Myb_DNA-binding"/>
    <property type="match status" value="1"/>
</dbReference>
<evidence type="ECO:0000313" key="12">
    <source>
        <dbReference type="Proteomes" id="UP000239757"/>
    </source>
</evidence>
<dbReference type="PROSITE" id="PS51294">
    <property type="entry name" value="HTH_MYB"/>
    <property type="match status" value="1"/>
</dbReference>
<keyword evidence="2" id="KW-0805">Transcription regulation</keyword>
<sequence length="681" mass="75646">MVSVNPNPAQGFYFFDPMNMGLPGVNSAPPANKVAPPLHVPPPPATSGAGNTTVYPEDPSKKIRKPYTITKSRESWTEQEHEKFLEALQLFDRDWKKIEAFVGSKTVIQIRSHAQKYFLKVQKNGTSEHVPPPRPKRKAAHPYPQKAPKTASVVPQVAGPYQSSSALHEPGYTYRRDSSSTPGNPVATASLSSWSYNSVPPVTVSQVTKDDAVLAGPTIVHNSCYSSSSESTPRTWSFGETIDRGDQWKQSRVLPDFAEVYSFIGSVFDPGTSGHLQKLKQMDPINLETEIGVSYVYLKSYGQLKLLYLPLCRVLHIYSVLLHIGGLYFIELIPKEFKTYQKSDFNSKRVQDLSEGPRVSNSVVHTMMFTLGNQQVQFQQHDKICESLTSGPSHAIDITREAIREGADAVIAVGGDGTLHEYIIKYCSEFGRADDKLNCDKQVVNGFFWDGKPVANWNTEAVHSTALGVRIPIKLFLFFPSFILKNDPREAIDRIARGVRSQIDVGVISREGEGSHYFINVADIHLSAKAGYYASRYKKFGNLCYVIGALQAFIGHHNQDLRIKVNEGEWQTLSQVTALCVGNAKYFGGGMKITPNADPHSGSLEVVILQDFKWYDFILKLHKLYNGTHLSLNNVTSRNVYTIEVDEISGGGNIFIQSDGEHLGFLPRKLSILPGAIEMIC</sequence>
<evidence type="ECO:0000313" key="11">
    <source>
        <dbReference type="EMBL" id="PPS04782.1"/>
    </source>
</evidence>
<protein>
    <recommendedName>
        <fullName evidence="13">HTH myb-type domain-containing protein</fullName>
    </recommendedName>
</protein>
<dbReference type="InterPro" id="IPR006447">
    <property type="entry name" value="Myb_dom_plants"/>
</dbReference>
<evidence type="ECO:0000256" key="6">
    <source>
        <dbReference type="SAM" id="MobiDB-lite"/>
    </source>
</evidence>
<feature type="domain" description="Myb-like" evidence="7">
    <location>
        <begin position="68"/>
        <end position="118"/>
    </location>
</feature>
<dbReference type="SUPFAM" id="SSF46689">
    <property type="entry name" value="Homeodomain-like"/>
    <property type="match status" value="1"/>
</dbReference>
<evidence type="ECO:0000259" key="10">
    <source>
        <dbReference type="PROSITE" id="PS51294"/>
    </source>
</evidence>
<feature type="region of interest" description="Disordered" evidence="6">
    <location>
        <begin position="122"/>
        <end position="186"/>
    </location>
</feature>
<dbReference type="Gene3D" id="2.60.200.40">
    <property type="match status" value="1"/>
</dbReference>
<evidence type="ECO:0000259" key="8">
    <source>
        <dbReference type="PROSITE" id="PS50146"/>
    </source>
</evidence>
<feature type="domain" description="SANT" evidence="9">
    <location>
        <begin position="71"/>
        <end position="124"/>
    </location>
</feature>
<evidence type="ECO:0000256" key="2">
    <source>
        <dbReference type="ARBA" id="ARBA00023015"/>
    </source>
</evidence>
<feature type="domain" description="HTH myb-type" evidence="10">
    <location>
        <begin position="68"/>
        <end position="122"/>
    </location>
</feature>
<dbReference type="InterPro" id="IPR017438">
    <property type="entry name" value="ATP-NAD_kinase_N"/>
</dbReference>
<keyword evidence="3" id="KW-0238">DNA-binding</keyword>
<dbReference type="PROSITE" id="PS50146">
    <property type="entry name" value="DAGK"/>
    <property type="match status" value="1"/>
</dbReference>
<evidence type="ECO:0000256" key="1">
    <source>
        <dbReference type="ARBA" id="ARBA00004123"/>
    </source>
</evidence>
<dbReference type="InterPro" id="IPR017884">
    <property type="entry name" value="SANT_dom"/>
</dbReference>
<dbReference type="SUPFAM" id="SSF111331">
    <property type="entry name" value="NAD kinase/diacylglycerol kinase-like"/>
    <property type="match status" value="2"/>
</dbReference>